<feature type="domain" description="BON" evidence="1">
    <location>
        <begin position="3"/>
        <end position="70"/>
    </location>
</feature>
<evidence type="ECO:0000259" key="1">
    <source>
        <dbReference type="PROSITE" id="PS50914"/>
    </source>
</evidence>
<dbReference type="Pfam" id="PF04972">
    <property type="entry name" value="BON"/>
    <property type="match status" value="2"/>
</dbReference>
<reference evidence="2 3" key="1">
    <citation type="submission" date="2020-04" db="EMBL/GenBank/DDBJ databases">
        <title>Azohydromonas sp. isolated from soil.</title>
        <authorList>
            <person name="Dahal R.H."/>
        </authorList>
    </citation>
    <scope>NUCLEOTIDE SEQUENCE [LARGE SCALE GENOMIC DNA]</scope>
    <source>
        <strain evidence="2 3">G-1-1-14</strain>
    </source>
</reference>
<dbReference type="Proteomes" id="UP000574067">
    <property type="component" value="Unassembled WGS sequence"/>
</dbReference>
<name>A0A848FJ32_9BURK</name>
<evidence type="ECO:0000313" key="3">
    <source>
        <dbReference type="Proteomes" id="UP000574067"/>
    </source>
</evidence>
<sequence>METDADLKRDVEAELAWEAVNVAGLKVGVRSGVVTLKGSVEAYSERCALERALQRINGASAIRLDLEVKLPPECRRSDEEILEAAQDALRWHVPALADEVRLSVDQGWLTLEGELDRAAQRKRVEEAMREVTGLLGLSNRITVYGGLSAAAFRRSQAALTF</sequence>
<dbReference type="Gene3D" id="3.30.1340.30">
    <property type="match status" value="2"/>
</dbReference>
<dbReference type="EMBL" id="JABBFW010000030">
    <property type="protein sequence ID" value="NML18309.1"/>
    <property type="molecule type" value="Genomic_DNA"/>
</dbReference>
<dbReference type="PANTHER" id="PTHR34606">
    <property type="entry name" value="BON DOMAIN-CONTAINING PROTEIN"/>
    <property type="match status" value="1"/>
</dbReference>
<comment type="caution">
    <text evidence="2">The sequence shown here is derived from an EMBL/GenBank/DDBJ whole genome shotgun (WGS) entry which is preliminary data.</text>
</comment>
<gene>
    <name evidence="2" type="ORF">HHL10_25400</name>
</gene>
<dbReference type="PROSITE" id="PS50914">
    <property type="entry name" value="BON"/>
    <property type="match status" value="2"/>
</dbReference>
<dbReference type="InterPro" id="IPR007055">
    <property type="entry name" value="BON_dom"/>
</dbReference>
<keyword evidence="3" id="KW-1185">Reference proteome</keyword>
<organism evidence="2 3">
    <name type="scientific">Azohydromonas caseinilytica</name>
    <dbReference type="NCBI Taxonomy" id="2728836"/>
    <lineage>
        <taxon>Bacteria</taxon>
        <taxon>Pseudomonadati</taxon>
        <taxon>Pseudomonadota</taxon>
        <taxon>Betaproteobacteria</taxon>
        <taxon>Burkholderiales</taxon>
        <taxon>Sphaerotilaceae</taxon>
        <taxon>Azohydromonas</taxon>
    </lineage>
</organism>
<accession>A0A848FJ32</accession>
<proteinExistence type="predicted"/>
<feature type="domain" description="BON" evidence="1">
    <location>
        <begin position="77"/>
        <end position="145"/>
    </location>
</feature>
<evidence type="ECO:0000313" key="2">
    <source>
        <dbReference type="EMBL" id="NML18309.1"/>
    </source>
</evidence>
<dbReference type="InterPro" id="IPR051686">
    <property type="entry name" value="Lipoprotein_DolP"/>
</dbReference>
<dbReference type="RefSeq" id="WP_169163208.1">
    <property type="nucleotide sequence ID" value="NZ_JABBFW010000030.1"/>
</dbReference>
<protein>
    <submittedName>
        <fullName evidence="2">BON domain-containing protein</fullName>
    </submittedName>
</protein>
<dbReference type="AlphaFoldDB" id="A0A848FJ32"/>
<dbReference type="PANTHER" id="PTHR34606:SF4">
    <property type="entry name" value="OUTER MEMBRANE LIPOPROTEIN DOLP"/>
    <property type="match status" value="1"/>
</dbReference>